<feature type="signal peptide" evidence="1">
    <location>
        <begin position="1"/>
        <end position="19"/>
    </location>
</feature>
<dbReference type="EMBL" id="JAUTXY010000021">
    <property type="protein sequence ID" value="MEE2061743.1"/>
    <property type="molecule type" value="Genomic_DNA"/>
</dbReference>
<organism evidence="2 3">
    <name type="scientific">Rhodococcus artemisiae</name>
    <dbReference type="NCBI Taxonomy" id="714159"/>
    <lineage>
        <taxon>Bacteria</taxon>
        <taxon>Bacillati</taxon>
        <taxon>Actinomycetota</taxon>
        <taxon>Actinomycetes</taxon>
        <taxon>Mycobacteriales</taxon>
        <taxon>Nocardiaceae</taxon>
        <taxon>Rhodococcus</taxon>
    </lineage>
</organism>
<reference evidence="2 3" key="1">
    <citation type="submission" date="2023-07" db="EMBL/GenBank/DDBJ databases">
        <authorList>
            <person name="Girao M."/>
            <person name="Carvalho M.F."/>
        </authorList>
    </citation>
    <scope>NUCLEOTIDE SEQUENCE [LARGE SCALE GENOMIC DNA]</scope>
    <source>
        <strain evidence="2 3">YIM65754</strain>
    </source>
</reference>
<accession>A0ABU7LJJ9</accession>
<comment type="caution">
    <text evidence="2">The sequence shown here is derived from an EMBL/GenBank/DDBJ whole genome shotgun (WGS) entry which is preliminary data.</text>
</comment>
<proteinExistence type="predicted"/>
<evidence type="ECO:0000313" key="2">
    <source>
        <dbReference type="EMBL" id="MEE2061743.1"/>
    </source>
</evidence>
<feature type="chain" id="PRO_5047299260" evidence="1">
    <location>
        <begin position="20"/>
        <end position="92"/>
    </location>
</feature>
<evidence type="ECO:0000256" key="1">
    <source>
        <dbReference type="SAM" id="SignalP"/>
    </source>
</evidence>
<sequence>MLRRIGVFNAFSAAHLAYAYLGGADTTHVWLEYDPSAPRDHDTLVAALTDPLWGINMQVTRESCRCKVRESCRVELTSRTGDATLTLRVSDD</sequence>
<evidence type="ECO:0000313" key="3">
    <source>
        <dbReference type="Proteomes" id="UP001336020"/>
    </source>
</evidence>
<protein>
    <submittedName>
        <fullName evidence="2">Uncharacterized protein</fullName>
    </submittedName>
</protein>
<name>A0ABU7LJJ9_9NOCA</name>
<dbReference type="Proteomes" id="UP001336020">
    <property type="component" value="Unassembled WGS sequence"/>
</dbReference>
<dbReference type="RefSeq" id="WP_330136884.1">
    <property type="nucleotide sequence ID" value="NZ_JAUTXY010000021.1"/>
</dbReference>
<keyword evidence="1" id="KW-0732">Signal</keyword>
<keyword evidence="3" id="KW-1185">Reference proteome</keyword>
<gene>
    <name evidence="2" type="ORF">Q7514_29890</name>
</gene>